<accession>A0A5N6RGM3</accession>
<dbReference type="SUPFAM" id="SSF57889">
    <property type="entry name" value="Cysteine-rich domain"/>
    <property type="match status" value="1"/>
</dbReference>
<protein>
    <recommendedName>
        <fullName evidence="5">DC1 domain-containing protein</fullName>
    </recommendedName>
</protein>
<dbReference type="PANTHER" id="PTHR46288:SF85">
    <property type="entry name" value="DC1 DOMAIN-CONTAINING PROTEIN"/>
    <property type="match status" value="1"/>
</dbReference>
<evidence type="ECO:0000313" key="6">
    <source>
        <dbReference type="EMBL" id="KAE8077466.1"/>
    </source>
</evidence>
<dbReference type="Proteomes" id="UP000327013">
    <property type="component" value="Chromosome 6"/>
</dbReference>
<reference evidence="6 7" key="1">
    <citation type="submission" date="2019-06" db="EMBL/GenBank/DDBJ databases">
        <title>A chromosomal-level reference genome of Carpinus fangiana (Coryloideae, Betulaceae).</title>
        <authorList>
            <person name="Yang X."/>
            <person name="Wang Z."/>
            <person name="Zhang L."/>
            <person name="Hao G."/>
            <person name="Liu J."/>
            <person name="Yang Y."/>
        </authorList>
    </citation>
    <scope>NUCLEOTIDE SEQUENCE [LARGE SCALE GENOMIC DNA]</scope>
    <source>
        <strain evidence="6">Cfa_2016G</strain>
        <tissue evidence="6">Leaf</tissue>
    </source>
</reference>
<dbReference type="InterPro" id="IPR019786">
    <property type="entry name" value="Zinc_finger_PHD-type_CS"/>
</dbReference>
<keyword evidence="2" id="KW-0677">Repeat</keyword>
<organism evidence="6 7">
    <name type="scientific">Carpinus fangiana</name>
    <dbReference type="NCBI Taxonomy" id="176857"/>
    <lineage>
        <taxon>Eukaryota</taxon>
        <taxon>Viridiplantae</taxon>
        <taxon>Streptophyta</taxon>
        <taxon>Embryophyta</taxon>
        <taxon>Tracheophyta</taxon>
        <taxon>Spermatophyta</taxon>
        <taxon>Magnoliopsida</taxon>
        <taxon>eudicotyledons</taxon>
        <taxon>Gunneridae</taxon>
        <taxon>Pentapetalae</taxon>
        <taxon>rosids</taxon>
        <taxon>fabids</taxon>
        <taxon>Fagales</taxon>
        <taxon>Betulaceae</taxon>
        <taxon>Carpinus</taxon>
    </lineage>
</organism>
<keyword evidence="7" id="KW-1185">Reference proteome</keyword>
<evidence type="ECO:0000256" key="3">
    <source>
        <dbReference type="ARBA" id="ARBA00022771"/>
    </source>
</evidence>
<evidence type="ECO:0000259" key="5">
    <source>
        <dbReference type="Pfam" id="PF03107"/>
    </source>
</evidence>
<name>A0A5N6RGM3_9ROSI</name>
<proteinExistence type="predicted"/>
<keyword evidence="3" id="KW-0863">Zinc-finger</keyword>
<dbReference type="AlphaFoldDB" id="A0A5N6RGM3"/>
<evidence type="ECO:0000256" key="2">
    <source>
        <dbReference type="ARBA" id="ARBA00022737"/>
    </source>
</evidence>
<dbReference type="EMBL" id="CM017326">
    <property type="protein sequence ID" value="KAE8077466.1"/>
    <property type="molecule type" value="Genomic_DNA"/>
</dbReference>
<dbReference type="PROSITE" id="PS01359">
    <property type="entry name" value="ZF_PHD_1"/>
    <property type="match status" value="1"/>
</dbReference>
<dbReference type="InterPro" id="IPR046349">
    <property type="entry name" value="C1-like_sf"/>
</dbReference>
<dbReference type="GO" id="GO:0008270">
    <property type="term" value="F:zinc ion binding"/>
    <property type="evidence" value="ECO:0007669"/>
    <property type="project" value="UniProtKB-KW"/>
</dbReference>
<sequence>MPAITYEGHDHLLQFNDNIRKNNRGDDELINYCSACKSTCESYGFSCLYCDFNLHHTCGPLPYSIKHKSHIHPLILTNSPAQHEDETDDEFYCDACEEERLDPLLPIYQCIECHFAADIKCVISEVISSLNGEYGDVELRNPLGQLGKVITKDALKEMMQNKYKKQLEPTLSWKDFLSTLSIIEEISLWKTIRAKTTTEKIEAYDHDEIILFSDKAYTQFIKFLNYSEVSHNMFPYDWNVGSHTKEEVINVGDYMTTRKLAPILNHLLSNHGDIGAESMFSPKVKSIYFFMLCECIDRMRNIKVVDITDDRLLGWWRCLETLQLAGFKIEFAFDHLKRVTRAHFGLYVEKHVDNVVDQLDRDFMEITRKLERIKSAKASKSSFIEECLREASVMKKGKAVTSRLL</sequence>
<dbReference type="InterPro" id="IPR004146">
    <property type="entry name" value="DC1"/>
</dbReference>
<gene>
    <name evidence="6" type="ORF">FH972_016027</name>
</gene>
<keyword evidence="1" id="KW-0479">Metal-binding</keyword>
<dbReference type="PANTHER" id="PTHR46288">
    <property type="entry name" value="PHORBOL-ESTER/DAG-TYPE DOMAIN-CONTAINING PROTEIN"/>
    <property type="match status" value="1"/>
</dbReference>
<evidence type="ECO:0000256" key="4">
    <source>
        <dbReference type="ARBA" id="ARBA00022833"/>
    </source>
</evidence>
<evidence type="ECO:0000313" key="7">
    <source>
        <dbReference type="Proteomes" id="UP000327013"/>
    </source>
</evidence>
<dbReference type="Pfam" id="PF03107">
    <property type="entry name" value="C1_2"/>
    <property type="match status" value="1"/>
</dbReference>
<keyword evidence="4" id="KW-0862">Zinc</keyword>
<feature type="domain" description="DC1" evidence="5">
    <location>
        <begin position="68"/>
        <end position="122"/>
    </location>
</feature>
<evidence type="ECO:0000256" key="1">
    <source>
        <dbReference type="ARBA" id="ARBA00022723"/>
    </source>
</evidence>
<dbReference type="OrthoDB" id="1751421at2759"/>